<dbReference type="EMBL" id="MFYX01000099">
    <property type="protein sequence ID" value="OGK02981.1"/>
    <property type="molecule type" value="Genomic_DNA"/>
</dbReference>
<evidence type="ECO:0000313" key="3">
    <source>
        <dbReference type="EMBL" id="OGK02981.1"/>
    </source>
</evidence>
<gene>
    <name evidence="3" type="ORF">A2519_06455</name>
</gene>
<dbReference type="SUPFAM" id="SSF88713">
    <property type="entry name" value="Glycoside hydrolase/deacetylase"/>
    <property type="match status" value="1"/>
</dbReference>
<feature type="signal peptide" evidence="1">
    <location>
        <begin position="1"/>
        <end position="30"/>
    </location>
</feature>
<comment type="caution">
    <text evidence="3">The sequence shown here is derived from an EMBL/GenBank/DDBJ whole genome shotgun (WGS) entry which is preliminary data.</text>
</comment>
<dbReference type="AlphaFoldDB" id="A0A1F7F8M2"/>
<dbReference type="GO" id="GO:0016810">
    <property type="term" value="F:hydrolase activity, acting on carbon-nitrogen (but not peptide) bonds"/>
    <property type="evidence" value="ECO:0007669"/>
    <property type="project" value="InterPro"/>
</dbReference>
<protein>
    <recommendedName>
        <fullName evidence="2">NodB homology domain-containing protein</fullName>
    </recommendedName>
</protein>
<dbReference type="Gene3D" id="2.60.40.4070">
    <property type="match status" value="1"/>
</dbReference>
<dbReference type="Gene3D" id="3.20.20.370">
    <property type="entry name" value="Glycoside hydrolase/deacetylase"/>
    <property type="match status" value="1"/>
</dbReference>
<evidence type="ECO:0000256" key="1">
    <source>
        <dbReference type="SAM" id="SignalP"/>
    </source>
</evidence>
<dbReference type="GO" id="GO:0005975">
    <property type="term" value="P:carbohydrate metabolic process"/>
    <property type="evidence" value="ECO:0007669"/>
    <property type="project" value="InterPro"/>
</dbReference>
<accession>A0A1F7F8M2</accession>
<dbReference type="InterPro" id="IPR011330">
    <property type="entry name" value="Glyco_hydro/deAcase_b/a-brl"/>
</dbReference>
<proteinExistence type="predicted"/>
<reference evidence="3 4" key="1">
    <citation type="journal article" date="2016" name="Nat. Commun.">
        <title>Thousands of microbial genomes shed light on interconnected biogeochemical processes in an aquifer system.</title>
        <authorList>
            <person name="Anantharaman K."/>
            <person name="Brown C.T."/>
            <person name="Hug L.A."/>
            <person name="Sharon I."/>
            <person name="Castelle C.J."/>
            <person name="Probst A.J."/>
            <person name="Thomas B.C."/>
            <person name="Singh A."/>
            <person name="Wilkins M.J."/>
            <person name="Karaoz U."/>
            <person name="Brodie E.L."/>
            <person name="Williams K.H."/>
            <person name="Hubbard S.S."/>
            <person name="Banfield J.F."/>
        </authorList>
    </citation>
    <scope>NUCLEOTIDE SEQUENCE [LARGE SCALE GENOMIC DNA]</scope>
</reference>
<evidence type="ECO:0000313" key="4">
    <source>
        <dbReference type="Proteomes" id="UP000179243"/>
    </source>
</evidence>
<evidence type="ECO:0000259" key="2">
    <source>
        <dbReference type="Pfam" id="PF01522"/>
    </source>
</evidence>
<dbReference type="InterPro" id="IPR002509">
    <property type="entry name" value="NODB_dom"/>
</dbReference>
<name>A0A1F7F8M2_UNCRA</name>
<dbReference type="Proteomes" id="UP000179243">
    <property type="component" value="Unassembled WGS sequence"/>
</dbReference>
<feature type="chain" id="PRO_5009528520" description="NodB homology domain-containing protein" evidence="1">
    <location>
        <begin position="31"/>
        <end position="447"/>
    </location>
</feature>
<feature type="domain" description="NodB homology" evidence="2">
    <location>
        <begin position="49"/>
        <end position="161"/>
    </location>
</feature>
<sequence>MDKNSGSLFFAVAILSAFMLTCVMTGKAQAQSVSIATWQNNAKGAYSMIMDDFPGSWTPGIEQIADTMLANRGLAVSIATIVTHCTSAKWQVARDMVSRGHRIECHSWNHLQSWGPTEFAKEVDSALAAIDRNVPNQKCLFYAFPYDSYDDVKVNYLRTKGILGCRSGGWGANPNPYNLSDPFRPKYQVFGTAEGLSGLNSFVSSAVSQGGWALRETHGVQDASWNPVPIDTFRAHLDFCRQEIDNGNLWMAPAQTVLKYIYERKNYAVSVQNANVSQFEILFQGNAMDSSIYDLPLTLLVKLPVNYDSVEVVQGGTILNIVRLNPDSIMFNANPFRGIIAVQNAGSSHTSDQISLMKDAGIKIWPNPVSGKANVILLNTNREAPFFDLNIYDIRGRMVYTSSSIQHSASGIWDGRDNFGNQMGCGSYIVELRNGSDCFRGNITFIK</sequence>
<keyword evidence="1" id="KW-0732">Signal</keyword>
<organism evidence="3 4">
    <name type="scientific">Candidatus Raymondbacteria bacterium RIFOXYD12_FULL_49_13</name>
    <dbReference type="NCBI Taxonomy" id="1817890"/>
    <lineage>
        <taxon>Bacteria</taxon>
        <taxon>Raymondiibacteriota</taxon>
    </lineage>
</organism>
<dbReference type="Pfam" id="PF01522">
    <property type="entry name" value="Polysacc_deac_1"/>
    <property type="match status" value="1"/>
</dbReference>